<evidence type="ECO:0000313" key="5">
    <source>
        <dbReference type="EMBL" id="AND78721.1"/>
    </source>
</evidence>
<protein>
    <submittedName>
        <fullName evidence="5">Peptidase M20</fullName>
    </submittedName>
</protein>
<dbReference type="Proteomes" id="UP000077317">
    <property type="component" value="Chromosome"/>
</dbReference>
<dbReference type="KEGG" id="spat:A0O21_01090"/>
<dbReference type="GO" id="GO:0009014">
    <property type="term" value="F:succinyl-diaminopimelate desuccinylase activity"/>
    <property type="evidence" value="ECO:0007669"/>
    <property type="project" value="TreeGrafter"/>
</dbReference>
<dbReference type="Gene3D" id="3.30.70.360">
    <property type="match status" value="1"/>
</dbReference>
<accession>A0A172Q5H1</accession>
<dbReference type="GO" id="GO:0046872">
    <property type="term" value="F:metal ion binding"/>
    <property type="evidence" value="ECO:0007669"/>
    <property type="project" value="UniProtKB-KW"/>
</dbReference>
<dbReference type="Gene3D" id="3.40.630.10">
    <property type="entry name" value="Zn peptidases"/>
    <property type="match status" value="1"/>
</dbReference>
<evidence type="ECO:0000256" key="2">
    <source>
        <dbReference type="ARBA" id="ARBA00022723"/>
    </source>
</evidence>
<dbReference type="GO" id="GO:0005829">
    <property type="term" value="C:cytosol"/>
    <property type="evidence" value="ECO:0007669"/>
    <property type="project" value="TreeGrafter"/>
</dbReference>
<sequence>MIFSRSEEQVEKFRQDEVAQHYFEVLRTLIAKKSIFAQQIGLQDVAAYLGEVFSSVGAEVTIDETYPAPFIIAEFKSPRPDAATIIFYNHYDTVPADDDQVWTDDPFKLTVRKGYMYGRGVDDDKGHITARLTAVRKYVRQFGSLPVNIIFMMEGAEESASKDLEKYLEKYRDRLLPADLLIWEQGSKNVLGQLEITGGNKGIVTFDLSVTSAEVDIHSRYGAVLESSAWYLLRAISSMRDNDGRILIEGLYDHVLEPSERELDLVDRYAIENSEDLRKLYGLRLPALQPERRAFLKTYYFEPSLSIEGLSSGYQGQGVKTILPAEASAKMEIRLVPGLSPKLVFDLLQKHLWRHGFDRVKLTYTLGEESYRSDMSHPAVLKVIDLAKGLYKEGVSILPTTAGTGPMHTVYDILALPMLAFGIGNANSRDHGGDENVAIADYYTHIELIEELIKTYEP</sequence>
<dbReference type="AlphaFoldDB" id="A0A172Q5H1"/>
<reference evidence="5 6" key="1">
    <citation type="journal article" date="2016" name="Int. J. Syst. Evol. Microbiol.">
        <title>Streptococcuspantholopis sp. nov., isolated from faeces of the Tibetan antelope (Pantholops hodgsonii).</title>
        <authorList>
            <person name="Bai X."/>
            <person name="Xiong Y."/>
            <person name="Lu S."/>
            <person name="Jin D."/>
            <person name="Lai X."/>
            <person name="Yang J."/>
            <person name="Niu L."/>
            <person name="Hu S."/>
            <person name="Meng X."/>
            <person name="Pu J."/>
            <person name="Ye C."/>
            <person name="Xu J."/>
        </authorList>
    </citation>
    <scope>NUCLEOTIDE SEQUENCE [LARGE SCALE GENOMIC DNA]</scope>
    <source>
        <strain evidence="5 6">TA 26</strain>
    </source>
</reference>
<dbReference type="STRING" id="1811193.A0O21_01090"/>
<dbReference type="GO" id="GO:0006508">
    <property type="term" value="P:proteolysis"/>
    <property type="evidence" value="ECO:0007669"/>
    <property type="project" value="UniProtKB-KW"/>
</dbReference>
<keyword evidence="2" id="KW-0479">Metal-binding</keyword>
<keyword evidence="6" id="KW-1185">Reference proteome</keyword>
<proteinExistence type="predicted"/>
<dbReference type="SUPFAM" id="SSF53187">
    <property type="entry name" value="Zn-dependent exopeptidases"/>
    <property type="match status" value="1"/>
</dbReference>
<keyword evidence="1" id="KW-0645">Protease</keyword>
<dbReference type="GO" id="GO:0009089">
    <property type="term" value="P:lysine biosynthetic process via diaminopimelate"/>
    <property type="evidence" value="ECO:0007669"/>
    <property type="project" value="TreeGrafter"/>
</dbReference>
<dbReference type="RefSeq" id="WP_067060205.1">
    <property type="nucleotide sequence ID" value="NZ_CP014699.1"/>
</dbReference>
<name>A0A172Q5H1_9STRE</name>
<evidence type="ECO:0000259" key="4">
    <source>
        <dbReference type="Pfam" id="PF07687"/>
    </source>
</evidence>
<reference evidence="6" key="2">
    <citation type="submission" date="2016-03" db="EMBL/GenBank/DDBJ databases">
        <title>Streptococcus antelopensis sp. nov., isolated from the feces of the Tibetan antelope (Pantholops hodgsonii) in Hoh Xil National Nature Reserve, Qinghai, China.</title>
        <authorList>
            <person name="Bai X."/>
        </authorList>
    </citation>
    <scope>NUCLEOTIDE SEQUENCE [LARGE SCALE GENOMIC DNA]</scope>
    <source>
        <strain evidence="6">TA 26</strain>
    </source>
</reference>
<dbReference type="InterPro" id="IPR011650">
    <property type="entry name" value="Peptidase_M20_dimer"/>
</dbReference>
<evidence type="ECO:0000313" key="6">
    <source>
        <dbReference type="Proteomes" id="UP000077317"/>
    </source>
</evidence>
<dbReference type="OrthoDB" id="9761532at2"/>
<evidence type="ECO:0000256" key="1">
    <source>
        <dbReference type="ARBA" id="ARBA00022670"/>
    </source>
</evidence>
<gene>
    <name evidence="5" type="ORF">A0O21_01090</name>
</gene>
<evidence type="ECO:0000256" key="3">
    <source>
        <dbReference type="ARBA" id="ARBA00022801"/>
    </source>
</evidence>
<dbReference type="GO" id="GO:0008233">
    <property type="term" value="F:peptidase activity"/>
    <property type="evidence" value="ECO:0007669"/>
    <property type="project" value="UniProtKB-KW"/>
</dbReference>
<dbReference type="EMBL" id="CP014699">
    <property type="protein sequence ID" value="AND78721.1"/>
    <property type="molecule type" value="Genomic_DNA"/>
</dbReference>
<feature type="domain" description="Peptidase M20 dimerisation" evidence="4">
    <location>
        <begin position="199"/>
        <end position="352"/>
    </location>
</feature>
<dbReference type="Pfam" id="PF07687">
    <property type="entry name" value="M20_dimer"/>
    <property type="match status" value="1"/>
</dbReference>
<organism evidence="5 6">
    <name type="scientific">Streptococcus pantholopis</name>
    <dbReference type="NCBI Taxonomy" id="1811193"/>
    <lineage>
        <taxon>Bacteria</taxon>
        <taxon>Bacillati</taxon>
        <taxon>Bacillota</taxon>
        <taxon>Bacilli</taxon>
        <taxon>Lactobacillales</taxon>
        <taxon>Streptococcaceae</taxon>
        <taxon>Streptococcus</taxon>
    </lineage>
</organism>
<dbReference type="PANTHER" id="PTHR43270:SF8">
    <property type="entry name" value="DI- AND TRIPEPTIDASE DUG2-RELATED"/>
    <property type="match status" value="1"/>
</dbReference>
<keyword evidence="3" id="KW-0378">Hydrolase</keyword>
<dbReference type="InterPro" id="IPR051458">
    <property type="entry name" value="Cyt/Met_Dipeptidase"/>
</dbReference>
<dbReference type="InterPro" id="IPR002933">
    <property type="entry name" value="Peptidase_M20"/>
</dbReference>
<dbReference type="Pfam" id="PF01546">
    <property type="entry name" value="Peptidase_M20"/>
    <property type="match status" value="1"/>
</dbReference>
<dbReference type="PANTHER" id="PTHR43270">
    <property type="entry name" value="BETA-ALA-HIS DIPEPTIDASE"/>
    <property type="match status" value="1"/>
</dbReference>